<organism evidence="1 2">
    <name type="scientific">Coemansia helicoidea</name>
    <dbReference type="NCBI Taxonomy" id="1286919"/>
    <lineage>
        <taxon>Eukaryota</taxon>
        <taxon>Fungi</taxon>
        <taxon>Fungi incertae sedis</taxon>
        <taxon>Zoopagomycota</taxon>
        <taxon>Kickxellomycotina</taxon>
        <taxon>Kickxellomycetes</taxon>
        <taxon>Kickxellales</taxon>
        <taxon>Kickxellaceae</taxon>
        <taxon>Coemansia</taxon>
    </lineage>
</organism>
<sequence>TPEANEADRVARRTWLCKQLRGHGEEVEFIELPPMLNISKARFDQFTSKFGDVFTAVALRCQVHTDKTLTQPRINMTQVLTVLEGDKKAVKKVRRDLHIELDDSITGEVALVSYFLQLVSVF</sequence>
<protein>
    <submittedName>
        <fullName evidence="1">Uncharacterized protein</fullName>
    </submittedName>
</protein>
<name>A0ACC1L5U1_9FUNG</name>
<feature type="non-terminal residue" evidence="1">
    <location>
        <position position="1"/>
    </location>
</feature>
<dbReference type="EMBL" id="JANBUN010000761">
    <property type="protein sequence ID" value="KAJ2801496.1"/>
    <property type="molecule type" value="Genomic_DNA"/>
</dbReference>
<keyword evidence="2" id="KW-1185">Reference proteome</keyword>
<evidence type="ECO:0000313" key="1">
    <source>
        <dbReference type="EMBL" id="KAJ2801496.1"/>
    </source>
</evidence>
<proteinExistence type="predicted"/>
<accession>A0ACC1L5U1</accession>
<gene>
    <name evidence="1" type="ORF">H4R21_002775</name>
</gene>
<comment type="caution">
    <text evidence="1">The sequence shown here is derived from an EMBL/GenBank/DDBJ whole genome shotgun (WGS) entry which is preliminary data.</text>
</comment>
<evidence type="ECO:0000313" key="2">
    <source>
        <dbReference type="Proteomes" id="UP001140087"/>
    </source>
</evidence>
<dbReference type="Proteomes" id="UP001140087">
    <property type="component" value="Unassembled WGS sequence"/>
</dbReference>
<reference evidence="1" key="1">
    <citation type="submission" date="2022-07" db="EMBL/GenBank/DDBJ databases">
        <title>Phylogenomic reconstructions and comparative analyses of Kickxellomycotina fungi.</title>
        <authorList>
            <person name="Reynolds N.K."/>
            <person name="Stajich J.E."/>
            <person name="Barry K."/>
            <person name="Grigoriev I.V."/>
            <person name="Crous P."/>
            <person name="Smith M.E."/>
        </authorList>
    </citation>
    <scope>NUCLEOTIDE SEQUENCE</scope>
    <source>
        <strain evidence="1">BCRC 34780</strain>
    </source>
</reference>